<organism evidence="5">
    <name type="scientific">hydrothermal vent metagenome</name>
    <dbReference type="NCBI Taxonomy" id="652676"/>
    <lineage>
        <taxon>unclassified sequences</taxon>
        <taxon>metagenomes</taxon>
        <taxon>ecological metagenomes</taxon>
    </lineage>
</organism>
<protein>
    <recommendedName>
        <fullName evidence="4">HTH marR-type domain-containing protein</fullName>
    </recommendedName>
</protein>
<evidence type="ECO:0000259" key="4">
    <source>
        <dbReference type="PROSITE" id="PS50995"/>
    </source>
</evidence>
<keyword evidence="3" id="KW-0804">Transcription</keyword>
<accession>A0A3B1ATR7</accession>
<keyword evidence="2" id="KW-0238">DNA-binding</keyword>
<gene>
    <name evidence="5" type="ORF">MNBD_GAMMA25-949</name>
</gene>
<reference evidence="5" key="1">
    <citation type="submission" date="2018-06" db="EMBL/GenBank/DDBJ databases">
        <authorList>
            <person name="Zhirakovskaya E."/>
        </authorList>
    </citation>
    <scope>NUCLEOTIDE SEQUENCE</scope>
</reference>
<dbReference type="SMART" id="SM00347">
    <property type="entry name" value="HTH_MARR"/>
    <property type="match status" value="1"/>
</dbReference>
<evidence type="ECO:0000256" key="3">
    <source>
        <dbReference type="ARBA" id="ARBA00023163"/>
    </source>
</evidence>
<dbReference type="EMBL" id="UOFY01000036">
    <property type="protein sequence ID" value="VAX09386.1"/>
    <property type="molecule type" value="Genomic_DNA"/>
</dbReference>
<dbReference type="InterPro" id="IPR000835">
    <property type="entry name" value="HTH_MarR-typ"/>
</dbReference>
<dbReference type="Pfam" id="PF12802">
    <property type="entry name" value="MarR_2"/>
    <property type="match status" value="1"/>
</dbReference>
<dbReference type="PANTHER" id="PTHR42756">
    <property type="entry name" value="TRANSCRIPTIONAL REGULATOR, MARR"/>
    <property type="match status" value="1"/>
</dbReference>
<evidence type="ECO:0000313" key="5">
    <source>
        <dbReference type="EMBL" id="VAX09386.1"/>
    </source>
</evidence>
<dbReference type="PRINTS" id="PR00598">
    <property type="entry name" value="HTHMARR"/>
</dbReference>
<dbReference type="InterPro" id="IPR036390">
    <property type="entry name" value="WH_DNA-bd_sf"/>
</dbReference>
<proteinExistence type="predicted"/>
<evidence type="ECO:0000256" key="2">
    <source>
        <dbReference type="ARBA" id="ARBA00023125"/>
    </source>
</evidence>
<dbReference type="AlphaFoldDB" id="A0A3B1ATR7"/>
<sequence length="134" mass="15468">MFERCLYFNINALTRKVNKIWDQAFSELGFSPAHAYLLRLVLEMPSISQKEIAEELKLEKSTVTRFIDNLQERGYLKRTKNGREQIIQPTAAAKKLEVQLNEQGDLLYKKVIKSIGRSDLLELVAQLRKSGTKL</sequence>
<dbReference type="PANTHER" id="PTHR42756:SF1">
    <property type="entry name" value="TRANSCRIPTIONAL REPRESSOR OF EMRAB OPERON"/>
    <property type="match status" value="1"/>
</dbReference>
<name>A0A3B1ATR7_9ZZZZ</name>
<dbReference type="Gene3D" id="1.10.10.10">
    <property type="entry name" value="Winged helix-like DNA-binding domain superfamily/Winged helix DNA-binding domain"/>
    <property type="match status" value="1"/>
</dbReference>
<dbReference type="GO" id="GO:0003700">
    <property type="term" value="F:DNA-binding transcription factor activity"/>
    <property type="evidence" value="ECO:0007669"/>
    <property type="project" value="InterPro"/>
</dbReference>
<dbReference type="GO" id="GO:0003677">
    <property type="term" value="F:DNA binding"/>
    <property type="evidence" value="ECO:0007669"/>
    <property type="project" value="UniProtKB-KW"/>
</dbReference>
<keyword evidence="1" id="KW-0805">Transcription regulation</keyword>
<feature type="domain" description="HTH marR-type" evidence="4">
    <location>
        <begin position="3"/>
        <end position="134"/>
    </location>
</feature>
<dbReference type="SUPFAM" id="SSF46785">
    <property type="entry name" value="Winged helix' DNA-binding domain"/>
    <property type="match status" value="1"/>
</dbReference>
<dbReference type="PROSITE" id="PS50995">
    <property type="entry name" value="HTH_MARR_2"/>
    <property type="match status" value="1"/>
</dbReference>
<evidence type="ECO:0000256" key="1">
    <source>
        <dbReference type="ARBA" id="ARBA00023015"/>
    </source>
</evidence>
<dbReference type="InterPro" id="IPR036388">
    <property type="entry name" value="WH-like_DNA-bd_sf"/>
</dbReference>